<feature type="transmembrane region" description="Helical" evidence="1">
    <location>
        <begin position="135"/>
        <end position="158"/>
    </location>
</feature>
<keyword evidence="3" id="KW-1185">Reference proteome</keyword>
<dbReference type="EMBL" id="CP001618">
    <property type="protein sequence ID" value="ACQ82320.1"/>
    <property type="molecule type" value="Genomic_DNA"/>
</dbReference>
<feature type="transmembrane region" description="Helical" evidence="1">
    <location>
        <begin position="279"/>
        <end position="299"/>
    </location>
</feature>
<keyword evidence="1" id="KW-1133">Transmembrane helix</keyword>
<dbReference type="eggNOG" id="COG1277">
    <property type="taxonomic scope" value="Bacteria"/>
</dbReference>
<evidence type="ECO:0000313" key="2">
    <source>
        <dbReference type="EMBL" id="ACQ82320.1"/>
    </source>
</evidence>
<feature type="transmembrane region" description="Helical" evidence="1">
    <location>
        <begin position="213"/>
        <end position="235"/>
    </location>
</feature>
<sequence>MATTHATPPIPTTSVPPSSTARSLVRSAAAETLRLRLWPAVWVLLGVWLLLNLTFAYVFNYLAYASGSESFAAEGVPREALLAGLLPSAVPGLLTNGMPMFGGAIMLTLGALAVGSGFGWGTWKTVFTQGPGRATAFGGTLLAVALGVVVAVGATLALDLAVSSGIAVLEGADAAWPDAVDLARSFGGGLLIMGMWAAVGALIGLLTRSPAIAIGLGLVWSLVVENLLRGAAGLLPELAYVTDYLPGTASGSLAGAVTEAAGTAAGGSPGVLTVLDGGLAVGVTLAYLVAAVLASVLVVRRRDIA</sequence>
<dbReference type="STRING" id="471853.Bcav_4079"/>
<evidence type="ECO:0008006" key="4">
    <source>
        <dbReference type="Google" id="ProtNLM"/>
    </source>
</evidence>
<organism evidence="2 3">
    <name type="scientific">Beutenbergia cavernae (strain ATCC BAA-8 / DSM 12333 / CCUG 43141 / JCM 11478 / NBRC 16432 / NCIMB 13614 / HKI 0122)</name>
    <dbReference type="NCBI Taxonomy" id="471853"/>
    <lineage>
        <taxon>Bacteria</taxon>
        <taxon>Bacillati</taxon>
        <taxon>Actinomycetota</taxon>
        <taxon>Actinomycetes</taxon>
        <taxon>Micrococcales</taxon>
        <taxon>Beutenbergiaceae</taxon>
        <taxon>Beutenbergia</taxon>
    </lineage>
</organism>
<dbReference type="KEGG" id="bcv:Bcav_4079"/>
<gene>
    <name evidence="2" type="ordered locus">Bcav_4079</name>
</gene>
<evidence type="ECO:0000313" key="3">
    <source>
        <dbReference type="Proteomes" id="UP000007962"/>
    </source>
</evidence>
<dbReference type="Proteomes" id="UP000007962">
    <property type="component" value="Chromosome"/>
</dbReference>
<accession>C5C5W2</accession>
<evidence type="ECO:0000256" key="1">
    <source>
        <dbReference type="SAM" id="Phobius"/>
    </source>
</evidence>
<keyword evidence="1" id="KW-0472">Membrane</keyword>
<dbReference type="RefSeq" id="WP_015884557.1">
    <property type="nucleotide sequence ID" value="NC_012669.1"/>
</dbReference>
<proteinExistence type="predicted"/>
<keyword evidence="1" id="KW-0812">Transmembrane</keyword>
<name>C5C5W2_BEUC1</name>
<dbReference type="HOGENOM" id="CLU_088490_0_0_11"/>
<feature type="transmembrane region" description="Helical" evidence="1">
    <location>
        <begin position="100"/>
        <end position="123"/>
    </location>
</feature>
<protein>
    <recommendedName>
        <fullName evidence="4">ABC transporter permease</fullName>
    </recommendedName>
</protein>
<dbReference type="AlphaFoldDB" id="C5C5W2"/>
<reference evidence="2 3" key="1">
    <citation type="journal article" date="2009" name="Stand. Genomic Sci.">
        <title>Complete genome sequence of Beutenbergia cavernae type strain (HKI 0122).</title>
        <authorList>
            <person name="Land M."/>
            <person name="Pukall R."/>
            <person name="Abt B."/>
            <person name="Goker M."/>
            <person name="Rohde M."/>
            <person name="Glavina Del Rio T."/>
            <person name="Tice H."/>
            <person name="Copeland A."/>
            <person name="Cheng J.F."/>
            <person name="Lucas S."/>
            <person name="Chen F."/>
            <person name="Nolan M."/>
            <person name="Bruce D."/>
            <person name="Goodwin L."/>
            <person name="Pitluck S."/>
            <person name="Ivanova N."/>
            <person name="Mavromatis K."/>
            <person name="Ovchinnikova G."/>
            <person name="Pati A."/>
            <person name="Chen A."/>
            <person name="Palaniappan K."/>
            <person name="Hauser L."/>
            <person name="Chang Y.J."/>
            <person name="Jefferies C.C."/>
            <person name="Saunders E."/>
            <person name="Brettin T."/>
            <person name="Detter J.C."/>
            <person name="Han C."/>
            <person name="Chain P."/>
            <person name="Bristow J."/>
            <person name="Eisen J.A."/>
            <person name="Markowitz V."/>
            <person name="Hugenholtz P."/>
            <person name="Kyrpides N.C."/>
            <person name="Klenk H.P."/>
            <person name="Lapidus A."/>
        </authorList>
    </citation>
    <scope>NUCLEOTIDE SEQUENCE [LARGE SCALE GENOMIC DNA]</scope>
    <source>
        <strain evidence="3">ATCC BAA-8 / DSM 12333 / NBRC 16432</strain>
    </source>
</reference>
<feature type="transmembrane region" description="Helical" evidence="1">
    <location>
        <begin position="186"/>
        <end position="206"/>
    </location>
</feature>
<feature type="transmembrane region" description="Helical" evidence="1">
    <location>
        <begin position="40"/>
        <end position="64"/>
    </location>
</feature>